<dbReference type="SMART" id="SM00448">
    <property type="entry name" value="REC"/>
    <property type="match status" value="1"/>
</dbReference>
<evidence type="ECO:0000259" key="4">
    <source>
        <dbReference type="PROSITE" id="PS50930"/>
    </source>
</evidence>
<dbReference type="InterPro" id="IPR011006">
    <property type="entry name" value="CheY-like_superfamily"/>
</dbReference>
<protein>
    <submittedName>
        <fullName evidence="5">Two component transcriptional regulator, LytTR family</fullName>
    </submittedName>
</protein>
<dbReference type="CDD" id="cd17534">
    <property type="entry name" value="REC_DC-like"/>
    <property type="match status" value="1"/>
</dbReference>
<dbReference type="InterPro" id="IPR007492">
    <property type="entry name" value="LytTR_DNA-bd_dom"/>
</dbReference>
<dbReference type="Pfam" id="PF00072">
    <property type="entry name" value="Response_reg"/>
    <property type="match status" value="1"/>
</dbReference>
<dbReference type="EMBL" id="FRAA01000001">
    <property type="protein sequence ID" value="SHJ70828.1"/>
    <property type="molecule type" value="Genomic_DNA"/>
</dbReference>
<dbReference type="STRING" id="156994.SAMN04488028_101970"/>
<name>A0A1M6LI27_REIAG</name>
<sequence length="241" mass="27798">MSKIKILIVEDEMIIAESISDMLEELGYEVTEICIRATEALKAIEREMPDLALFDIQLKGEETGLWLAEQIRERRDFPFVFLTSYGDKKTIDQAVNLSPYGYLLKPVEKGHLYSAVEVAIKIFTEQAGDEESEMVVVRDSFFVKEDYQYVKISLDDICYLKSDNNYLEIYTPTKRHIIRSTLKDFLSQIGDKKFIQVHRSYVVNALKIDSFNSSMVQVGAYEVPMVKKYKDVLVKVFNTIA</sequence>
<dbReference type="PROSITE" id="PS50110">
    <property type="entry name" value="RESPONSE_REGULATORY"/>
    <property type="match status" value="1"/>
</dbReference>
<organism evidence="5 6">
    <name type="scientific">Reichenbachiella agariperforans</name>
    <dbReference type="NCBI Taxonomy" id="156994"/>
    <lineage>
        <taxon>Bacteria</taxon>
        <taxon>Pseudomonadati</taxon>
        <taxon>Bacteroidota</taxon>
        <taxon>Cytophagia</taxon>
        <taxon>Cytophagales</taxon>
        <taxon>Reichenbachiellaceae</taxon>
        <taxon>Reichenbachiella</taxon>
    </lineage>
</organism>
<accession>A0A1M6LI27</accession>
<dbReference type="PANTHER" id="PTHR44591:SF3">
    <property type="entry name" value="RESPONSE REGULATORY DOMAIN-CONTAINING PROTEIN"/>
    <property type="match status" value="1"/>
</dbReference>
<dbReference type="AlphaFoldDB" id="A0A1M6LI27"/>
<evidence type="ECO:0000256" key="1">
    <source>
        <dbReference type="ARBA" id="ARBA00022553"/>
    </source>
</evidence>
<dbReference type="GO" id="GO:0000160">
    <property type="term" value="P:phosphorelay signal transduction system"/>
    <property type="evidence" value="ECO:0007669"/>
    <property type="project" value="InterPro"/>
</dbReference>
<dbReference type="InterPro" id="IPR001789">
    <property type="entry name" value="Sig_transdc_resp-reg_receiver"/>
</dbReference>
<dbReference type="PROSITE" id="PS50930">
    <property type="entry name" value="HTH_LYTTR"/>
    <property type="match status" value="1"/>
</dbReference>
<evidence type="ECO:0000313" key="6">
    <source>
        <dbReference type="Proteomes" id="UP000184474"/>
    </source>
</evidence>
<dbReference type="InterPro" id="IPR050595">
    <property type="entry name" value="Bact_response_regulator"/>
</dbReference>
<dbReference type="RefSeq" id="WP_073119838.1">
    <property type="nucleotide sequence ID" value="NZ_FRAA01000001.1"/>
</dbReference>
<feature type="modified residue" description="4-aspartylphosphate" evidence="2">
    <location>
        <position position="55"/>
    </location>
</feature>
<gene>
    <name evidence="5" type="ORF">SAMN04488028_101970</name>
</gene>
<feature type="domain" description="HTH LytTR-type" evidence="4">
    <location>
        <begin position="141"/>
        <end position="204"/>
    </location>
</feature>
<dbReference type="Gene3D" id="2.40.50.1020">
    <property type="entry name" value="LytTr DNA-binding domain"/>
    <property type="match status" value="1"/>
</dbReference>
<dbReference type="Proteomes" id="UP000184474">
    <property type="component" value="Unassembled WGS sequence"/>
</dbReference>
<proteinExistence type="predicted"/>
<keyword evidence="6" id="KW-1185">Reference proteome</keyword>
<dbReference type="Pfam" id="PF04397">
    <property type="entry name" value="LytTR"/>
    <property type="match status" value="1"/>
</dbReference>
<feature type="domain" description="Response regulatory" evidence="3">
    <location>
        <begin position="5"/>
        <end position="120"/>
    </location>
</feature>
<dbReference type="PANTHER" id="PTHR44591">
    <property type="entry name" value="STRESS RESPONSE REGULATOR PROTEIN 1"/>
    <property type="match status" value="1"/>
</dbReference>
<keyword evidence="1 2" id="KW-0597">Phosphoprotein</keyword>
<dbReference type="SMART" id="SM00850">
    <property type="entry name" value="LytTR"/>
    <property type="match status" value="1"/>
</dbReference>
<evidence type="ECO:0000256" key="2">
    <source>
        <dbReference type="PROSITE-ProRule" id="PRU00169"/>
    </source>
</evidence>
<evidence type="ECO:0000313" key="5">
    <source>
        <dbReference type="EMBL" id="SHJ70828.1"/>
    </source>
</evidence>
<reference evidence="6" key="1">
    <citation type="submission" date="2016-11" db="EMBL/GenBank/DDBJ databases">
        <authorList>
            <person name="Varghese N."/>
            <person name="Submissions S."/>
        </authorList>
    </citation>
    <scope>NUCLEOTIDE SEQUENCE [LARGE SCALE GENOMIC DNA]</scope>
    <source>
        <strain evidence="6">DSM 26134</strain>
    </source>
</reference>
<dbReference type="GO" id="GO:0003677">
    <property type="term" value="F:DNA binding"/>
    <property type="evidence" value="ECO:0007669"/>
    <property type="project" value="InterPro"/>
</dbReference>
<evidence type="ECO:0000259" key="3">
    <source>
        <dbReference type="PROSITE" id="PS50110"/>
    </source>
</evidence>
<dbReference type="SUPFAM" id="SSF52172">
    <property type="entry name" value="CheY-like"/>
    <property type="match status" value="1"/>
</dbReference>
<dbReference type="Gene3D" id="3.40.50.2300">
    <property type="match status" value="1"/>
</dbReference>